<reference evidence="1 2" key="1">
    <citation type="submission" date="2021-03" db="EMBL/GenBank/DDBJ databases">
        <authorList>
            <person name="Grouzdev D.S."/>
        </authorList>
    </citation>
    <scope>NUCLEOTIDE SEQUENCE [LARGE SCALE GENOMIC DNA]</scope>
    <source>
        <strain evidence="1 2">M50-1</strain>
    </source>
</reference>
<accession>A0ABS4DFF8</accession>
<evidence type="ECO:0000313" key="1">
    <source>
        <dbReference type="EMBL" id="MBP1468166.1"/>
    </source>
</evidence>
<dbReference type="Pfam" id="PF05711">
    <property type="entry name" value="TylF"/>
    <property type="match status" value="1"/>
</dbReference>
<dbReference type="InterPro" id="IPR029063">
    <property type="entry name" value="SAM-dependent_MTases_sf"/>
</dbReference>
<evidence type="ECO:0000313" key="2">
    <source>
        <dbReference type="Proteomes" id="UP001193081"/>
    </source>
</evidence>
<organism evidence="1 2">
    <name type="scientific">Candidatus Chloroploca mongolica</name>
    <dbReference type="NCBI Taxonomy" id="2528176"/>
    <lineage>
        <taxon>Bacteria</taxon>
        <taxon>Bacillati</taxon>
        <taxon>Chloroflexota</taxon>
        <taxon>Chloroflexia</taxon>
        <taxon>Chloroflexales</taxon>
        <taxon>Chloroflexineae</taxon>
        <taxon>Oscillochloridaceae</taxon>
        <taxon>Candidatus Chloroploca</taxon>
    </lineage>
</organism>
<keyword evidence="2" id="KW-1185">Reference proteome</keyword>
<protein>
    <recommendedName>
        <fullName evidence="3">Macrocin O-methyltransferase</fullName>
    </recommendedName>
</protein>
<dbReference type="InterPro" id="IPR008884">
    <property type="entry name" value="TylF_MeTrfase"/>
</dbReference>
<gene>
    <name evidence="1" type="ORF">EYB53_020815</name>
</gene>
<evidence type="ECO:0008006" key="3">
    <source>
        <dbReference type="Google" id="ProtNLM"/>
    </source>
</evidence>
<dbReference type="RefSeq" id="WP_205712708.1">
    <property type="nucleotide sequence ID" value="NZ_SIJK02000058.1"/>
</dbReference>
<sequence>MTLPIDSLPTPSSDLRQMYLELLKRCLLGMIYEDPPTAAPPIGGYKTERYLATFREMGRDLPSQAHSMIGLRRMNNLQACIEQVLADGVPGDLIETGVWRGGATITAACAPTTTGSPT</sequence>
<dbReference type="Proteomes" id="UP001193081">
    <property type="component" value="Unassembled WGS sequence"/>
</dbReference>
<proteinExistence type="predicted"/>
<dbReference type="Gene3D" id="3.40.50.150">
    <property type="entry name" value="Vaccinia Virus protein VP39"/>
    <property type="match status" value="1"/>
</dbReference>
<name>A0ABS4DFF8_9CHLR</name>
<comment type="caution">
    <text evidence="1">The sequence shown here is derived from an EMBL/GenBank/DDBJ whole genome shotgun (WGS) entry which is preliminary data.</text>
</comment>
<dbReference type="EMBL" id="SIJK02000058">
    <property type="protein sequence ID" value="MBP1468166.1"/>
    <property type="molecule type" value="Genomic_DNA"/>
</dbReference>